<dbReference type="SUPFAM" id="SSF56524">
    <property type="entry name" value="Oxidoreductase molybdopterin-binding domain"/>
    <property type="match status" value="1"/>
</dbReference>
<dbReference type="GO" id="GO:0046872">
    <property type="term" value="F:metal ion binding"/>
    <property type="evidence" value="ECO:0007669"/>
    <property type="project" value="UniProtKB-KW"/>
</dbReference>
<name>A0A4Z0M5D1_9GAMM</name>
<feature type="chain" id="PRO_5021232779" evidence="5">
    <location>
        <begin position="27"/>
        <end position="282"/>
    </location>
</feature>
<dbReference type="EMBL" id="SRLE01000005">
    <property type="protein sequence ID" value="TGD74588.1"/>
    <property type="molecule type" value="Genomic_DNA"/>
</dbReference>
<dbReference type="InterPro" id="IPR009056">
    <property type="entry name" value="Cyt_c-like_dom"/>
</dbReference>
<evidence type="ECO:0000313" key="7">
    <source>
        <dbReference type="EMBL" id="TGD74588.1"/>
    </source>
</evidence>
<dbReference type="GO" id="GO:0009055">
    <property type="term" value="F:electron transfer activity"/>
    <property type="evidence" value="ECO:0007669"/>
    <property type="project" value="InterPro"/>
</dbReference>
<evidence type="ECO:0000256" key="4">
    <source>
        <dbReference type="PROSITE-ProRule" id="PRU00433"/>
    </source>
</evidence>
<dbReference type="Gene3D" id="1.10.760.10">
    <property type="entry name" value="Cytochrome c-like domain"/>
    <property type="match status" value="1"/>
</dbReference>
<feature type="domain" description="Cytochrome c" evidence="6">
    <location>
        <begin position="192"/>
        <end position="276"/>
    </location>
</feature>
<dbReference type="Proteomes" id="UP000298050">
    <property type="component" value="Unassembled WGS sequence"/>
</dbReference>
<evidence type="ECO:0000256" key="3">
    <source>
        <dbReference type="ARBA" id="ARBA00023004"/>
    </source>
</evidence>
<sequence length="282" mass="30852">MTGKKALRALCAGLFGLLLWSAGALADPRNLLLTDGDGAEHSIPVAQLVARFGERTMTVFDPQYDAVRSYRGVPLRPVLESFGMSGEALILECIDGYRIALPAQLLADPDLEPLLALGDAAPSPGHNWLLYPHGREVVDFDPFYLVWGLRDTSPEDAQHDTRVERLPWPYQLTRVVPEADYLPPTPDASASAAVRLGHSTYVDHCLKCHSLAGRGGALGPPLDRPGGMVLSLQDAQLRQLIQRVTDYFPRTKMPVYEETLQAGELDGLVSYLRWTLAASPEA</sequence>
<dbReference type="Pfam" id="PF13442">
    <property type="entry name" value="Cytochrome_CBB3"/>
    <property type="match status" value="1"/>
</dbReference>
<dbReference type="RefSeq" id="WP_135441546.1">
    <property type="nucleotide sequence ID" value="NZ_SRLE01000005.1"/>
</dbReference>
<reference evidence="7 8" key="1">
    <citation type="submission" date="2019-04" db="EMBL/GenBank/DDBJ databases">
        <title>Taxonomy of novel Haliea sp. from mangrove soil of West Coast of India.</title>
        <authorList>
            <person name="Verma A."/>
            <person name="Kumar P."/>
            <person name="Krishnamurthi S."/>
        </authorList>
    </citation>
    <scope>NUCLEOTIDE SEQUENCE [LARGE SCALE GENOMIC DNA]</scope>
    <source>
        <strain evidence="7 8">SAOS-164</strain>
    </source>
</reference>
<keyword evidence="8" id="KW-1185">Reference proteome</keyword>
<feature type="signal peptide" evidence="5">
    <location>
        <begin position="1"/>
        <end position="26"/>
    </location>
</feature>
<keyword evidence="1 4" id="KW-0349">Heme</keyword>
<dbReference type="AlphaFoldDB" id="A0A4Z0M5D1"/>
<evidence type="ECO:0000256" key="2">
    <source>
        <dbReference type="ARBA" id="ARBA00022723"/>
    </source>
</evidence>
<keyword evidence="3 4" id="KW-0408">Iron</keyword>
<dbReference type="GO" id="GO:0020037">
    <property type="term" value="F:heme binding"/>
    <property type="evidence" value="ECO:0007669"/>
    <property type="project" value="InterPro"/>
</dbReference>
<dbReference type="PROSITE" id="PS51007">
    <property type="entry name" value="CYTC"/>
    <property type="match status" value="1"/>
</dbReference>
<gene>
    <name evidence="7" type="ORF">E4634_05105</name>
</gene>
<dbReference type="SUPFAM" id="SSF46626">
    <property type="entry name" value="Cytochrome c"/>
    <property type="match status" value="1"/>
</dbReference>
<evidence type="ECO:0000256" key="5">
    <source>
        <dbReference type="SAM" id="SignalP"/>
    </source>
</evidence>
<comment type="caution">
    <text evidence="7">The sequence shown here is derived from an EMBL/GenBank/DDBJ whole genome shotgun (WGS) entry which is preliminary data.</text>
</comment>
<dbReference type="InterPro" id="IPR036374">
    <property type="entry name" value="OxRdtase_Mopterin-bd_sf"/>
</dbReference>
<organism evidence="7 8">
    <name type="scientific">Mangrovimicrobium sediminis</name>
    <dbReference type="NCBI Taxonomy" id="2562682"/>
    <lineage>
        <taxon>Bacteria</taxon>
        <taxon>Pseudomonadati</taxon>
        <taxon>Pseudomonadota</taxon>
        <taxon>Gammaproteobacteria</taxon>
        <taxon>Cellvibrionales</taxon>
        <taxon>Halieaceae</taxon>
        <taxon>Mangrovimicrobium</taxon>
    </lineage>
</organism>
<proteinExistence type="predicted"/>
<evidence type="ECO:0000256" key="1">
    <source>
        <dbReference type="ARBA" id="ARBA00022617"/>
    </source>
</evidence>
<protein>
    <submittedName>
        <fullName evidence="7">C-type cytochrome</fullName>
    </submittedName>
</protein>
<accession>A0A4Z0M5D1</accession>
<keyword evidence="5" id="KW-0732">Signal</keyword>
<keyword evidence="2 4" id="KW-0479">Metal-binding</keyword>
<dbReference type="OrthoDB" id="5728201at2"/>
<evidence type="ECO:0000259" key="6">
    <source>
        <dbReference type="PROSITE" id="PS51007"/>
    </source>
</evidence>
<evidence type="ECO:0000313" key="8">
    <source>
        <dbReference type="Proteomes" id="UP000298050"/>
    </source>
</evidence>
<dbReference type="InterPro" id="IPR036909">
    <property type="entry name" value="Cyt_c-like_dom_sf"/>
</dbReference>